<keyword evidence="3" id="KW-1185">Reference proteome</keyword>
<sequence length="126" mass="13661">MKKLVVIAAMACLLGLAACRKPQADYATVYNDAGQRVATIKDTAGVKKLSAITGRLGSAKKAKLPAQAKVAYRYVLHVAKTKRRITLTVYRGTDAVKTKHLPVVGAGPWRITKKDAATLRKPSRFK</sequence>
<feature type="signal peptide" evidence="1">
    <location>
        <begin position="1"/>
        <end position="24"/>
    </location>
</feature>
<dbReference type="PROSITE" id="PS51257">
    <property type="entry name" value="PROKAR_LIPOPROTEIN"/>
    <property type="match status" value="1"/>
</dbReference>
<dbReference type="OrthoDB" id="9931511at2"/>
<dbReference type="AlphaFoldDB" id="A0A0R2EV62"/>
<dbReference type="PATRIC" id="fig|1423730.4.peg.242"/>
<reference evidence="2 3" key="1">
    <citation type="journal article" date="2015" name="Genome Announc.">
        <title>Expanding the biotechnology potential of lactobacilli through comparative genomics of 213 strains and associated genera.</title>
        <authorList>
            <person name="Sun Z."/>
            <person name="Harris H.M."/>
            <person name="McCann A."/>
            <person name="Guo C."/>
            <person name="Argimon S."/>
            <person name="Zhang W."/>
            <person name="Yang X."/>
            <person name="Jeffery I.B."/>
            <person name="Cooney J.C."/>
            <person name="Kagawa T.F."/>
            <person name="Liu W."/>
            <person name="Song Y."/>
            <person name="Salvetti E."/>
            <person name="Wrobel A."/>
            <person name="Rasinkangas P."/>
            <person name="Parkhill J."/>
            <person name="Rea M.C."/>
            <person name="O'Sullivan O."/>
            <person name="Ritari J."/>
            <person name="Douillard F.P."/>
            <person name="Paul Ross R."/>
            <person name="Yang R."/>
            <person name="Briner A.E."/>
            <person name="Felis G.E."/>
            <person name="de Vos W.M."/>
            <person name="Barrangou R."/>
            <person name="Klaenhammer T.R."/>
            <person name="Caufield P.W."/>
            <person name="Cui Y."/>
            <person name="Zhang H."/>
            <person name="O'Toole P.W."/>
        </authorList>
    </citation>
    <scope>NUCLEOTIDE SEQUENCE [LARGE SCALE GENOMIC DNA]</scope>
    <source>
        <strain evidence="2 3">DSM 22697</strain>
    </source>
</reference>
<gene>
    <name evidence="2" type="ORF">FC75_GL000230</name>
</gene>
<name>A0A0R2EV62_9LACO</name>
<dbReference type="STRING" id="1423730.FC75_GL000230"/>
<evidence type="ECO:0000313" key="3">
    <source>
        <dbReference type="Proteomes" id="UP000050865"/>
    </source>
</evidence>
<organism evidence="2 3">
    <name type="scientific">Lacticaseibacillus camelliae DSM 22697 = JCM 13995</name>
    <dbReference type="NCBI Taxonomy" id="1423730"/>
    <lineage>
        <taxon>Bacteria</taxon>
        <taxon>Bacillati</taxon>
        <taxon>Bacillota</taxon>
        <taxon>Bacilli</taxon>
        <taxon>Lactobacillales</taxon>
        <taxon>Lactobacillaceae</taxon>
        <taxon>Lacticaseibacillus</taxon>
    </lineage>
</organism>
<evidence type="ECO:0000313" key="2">
    <source>
        <dbReference type="EMBL" id="KRN19131.1"/>
    </source>
</evidence>
<accession>A0A0R2EV62</accession>
<dbReference type="Proteomes" id="UP000050865">
    <property type="component" value="Unassembled WGS sequence"/>
</dbReference>
<keyword evidence="1" id="KW-0732">Signal</keyword>
<feature type="chain" id="PRO_5038446492" evidence="1">
    <location>
        <begin position="25"/>
        <end position="126"/>
    </location>
</feature>
<comment type="caution">
    <text evidence="2">The sequence shown here is derived from an EMBL/GenBank/DDBJ whole genome shotgun (WGS) entry which is preliminary data.</text>
</comment>
<proteinExistence type="predicted"/>
<evidence type="ECO:0000256" key="1">
    <source>
        <dbReference type="SAM" id="SignalP"/>
    </source>
</evidence>
<dbReference type="RefSeq" id="WP_056989837.1">
    <property type="nucleotide sequence ID" value="NZ_AYZJ01000077.1"/>
</dbReference>
<dbReference type="EMBL" id="AYZJ01000077">
    <property type="protein sequence ID" value="KRN19131.1"/>
    <property type="molecule type" value="Genomic_DNA"/>
</dbReference>
<protein>
    <submittedName>
        <fullName evidence="2">Uncharacterized protein</fullName>
    </submittedName>
</protein>